<keyword evidence="1" id="KW-0812">Transmembrane</keyword>
<protein>
    <submittedName>
        <fullName evidence="2">Uncharacterized protein</fullName>
    </submittedName>
</protein>
<evidence type="ECO:0000256" key="1">
    <source>
        <dbReference type="SAM" id="Phobius"/>
    </source>
</evidence>
<dbReference type="EMBL" id="JBAHYK010003943">
    <property type="protein sequence ID" value="KAL0563099.1"/>
    <property type="molecule type" value="Genomic_DNA"/>
</dbReference>
<feature type="non-terminal residue" evidence="2">
    <location>
        <position position="1"/>
    </location>
</feature>
<gene>
    <name evidence="2" type="ORF">V5O48_018977</name>
</gene>
<keyword evidence="1" id="KW-0472">Membrane</keyword>
<dbReference type="Proteomes" id="UP001465976">
    <property type="component" value="Unassembled WGS sequence"/>
</dbReference>
<evidence type="ECO:0000313" key="3">
    <source>
        <dbReference type="Proteomes" id="UP001465976"/>
    </source>
</evidence>
<feature type="transmembrane region" description="Helical" evidence="1">
    <location>
        <begin position="88"/>
        <end position="113"/>
    </location>
</feature>
<keyword evidence="3" id="KW-1185">Reference proteome</keyword>
<reference evidence="2 3" key="1">
    <citation type="submission" date="2024-02" db="EMBL/GenBank/DDBJ databases">
        <title>A draft genome for the cacao thread blight pathogen Marasmius crinis-equi.</title>
        <authorList>
            <person name="Cohen S.P."/>
            <person name="Baruah I.K."/>
            <person name="Amoako-Attah I."/>
            <person name="Bukari Y."/>
            <person name="Meinhardt L.W."/>
            <person name="Bailey B.A."/>
        </authorList>
    </citation>
    <scope>NUCLEOTIDE SEQUENCE [LARGE SCALE GENOMIC DNA]</scope>
    <source>
        <strain evidence="2 3">GH-76</strain>
    </source>
</reference>
<keyword evidence="1" id="KW-1133">Transmembrane helix</keyword>
<evidence type="ECO:0000313" key="2">
    <source>
        <dbReference type="EMBL" id="KAL0563099.1"/>
    </source>
</evidence>
<proteinExistence type="predicted"/>
<name>A0ABR3EJN8_9AGAR</name>
<comment type="caution">
    <text evidence="2">The sequence shown here is derived from an EMBL/GenBank/DDBJ whole genome shotgun (WGS) entry which is preliminary data.</text>
</comment>
<sequence length="121" mass="13957">SATVYDLVREPWHPELIRPQRPTKRYISNTYPRLSMSDKNHDALYTPRIEDDSLLYLAFDVQAQRPVVMDLAEDVDEDNHEQENAVGILHVLAISLLLFVGRQLILILFMALARENRQDGA</sequence>
<accession>A0ABR3EJN8</accession>
<organism evidence="2 3">
    <name type="scientific">Marasmius crinis-equi</name>
    <dbReference type="NCBI Taxonomy" id="585013"/>
    <lineage>
        <taxon>Eukaryota</taxon>
        <taxon>Fungi</taxon>
        <taxon>Dikarya</taxon>
        <taxon>Basidiomycota</taxon>
        <taxon>Agaricomycotina</taxon>
        <taxon>Agaricomycetes</taxon>
        <taxon>Agaricomycetidae</taxon>
        <taxon>Agaricales</taxon>
        <taxon>Marasmiineae</taxon>
        <taxon>Marasmiaceae</taxon>
        <taxon>Marasmius</taxon>
    </lineage>
</organism>